<gene>
    <name evidence="1" type="ORF">F5148DRAFT_1243188</name>
</gene>
<name>A0ACC0TV53_9AGAM</name>
<dbReference type="EMBL" id="JAGFNK010000431">
    <property type="protein sequence ID" value="KAI9450455.1"/>
    <property type="molecule type" value="Genomic_DNA"/>
</dbReference>
<proteinExistence type="predicted"/>
<sequence length="94" mass="10204">MMHIDIQHNAVCCLSIVHFIYIKMVKTSTEACDSYLASLGGAAPIDILTTAATVLAMPMIPIRRGTRGLRPGTPTWTPMNPILIDMPIPRGTRG</sequence>
<accession>A0ACC0TV53</accession>
<dbReference type="Proteomes" id="UP001207468">
    <property type="component" value="Unassembled WGS sequence"/>
</dbReference>
<keyword evidence="2" id="KW-1185">Reference proteome</keyword>
<organism evidence="1 2">
    <name type="scientific">Russula earlei</name>
    <dbReference type="NCBI Taxonomy" id="71964"/>
    <lineage>
        <taxon>Eukaryota</taxon>
        <taxon>Fungi</taxon>
        <taxon>Dikarya</taxon>
        <taxon>Basidiomycota</taxon>
        <taxon>Agaricomycotina</taxon>
        <taxon>Agaricomycetes</taxon>
        <taxon>Russulales</taxon>
        <taxon>Russulaceae</taxon>
        <taxon>Russula</taxon>
    </lineage>
</organism>
<evidence type="ECO:0000313" key="1">
    <source>
        <dbReference type="EMBL" id="KAI9450455.1"/>
    </source>
</evidence>
<feature type="non-terminal residue" evidence="1">
    <location>
        <position position="94"/>
    </location>
</feature>
<reference evidence="1" key="1">
    <citation type="submission" date="2021-03" db="EMBL/GenBank/DDBJ databases">
        <title>Evolutionary priming and transition to the ectomycorrhizal habit in an iconic lineage of mushroom-forming fungi: is preadaptation a requirement?</title>
        <authorList>
            <consortium name="DOE Joint Genome Institute"/>
            <person name="Looney B.P."/>
            <person name="Miyauchi S."/>
            <person name="Morin E."/>
            <person name="Drula E."/>
            <person name="Courty P.E."/>
            <person name="Chicoki N."/>
            <person name="Fauchery L."/>
            <person name="Kohler A."/>
            <person name="Kuo A."/>
            <person name="LaButti K."/>
            <person name="Pangilinan J."/>
            <person name="Lipzen A."/>
            <person name="Riley R."/>
            <person name="Andreopoulos W."/>
            <person name="He G."/>
            <person name="Johnson J."/>
            <person name="Barry K.W."/>
            <person name="Grigoriev I.V."/>
            <person name="Nagy L."/>
            <person name="Hibbett D."/>
            <person name="Henrissat B."/>
            <person name="Matheny P.B."/>
            <person name="Labbe J."/>
            <person name="Martin A.F."/>
        </authorList>
    </citation>
    <scope>NUCLEOTIDE SEQUENCE</scope>
    <source>
        <strain evidence="1">BPL698</strain>
    </source>
</reference>
<protein>
    <submittedName>
        <fullName evidence="1">Uncharacterized protein</fullName>
    </submittedName>
</protein>
<comment type="caution">
    <text evidence="1">The sequence shown here is derived from an EMBL/GenBank/DDBJ whole genome shotgun (WGS) entry which is preliminary data.</text>
</comment>
<evidence type="ECO:0000313" key="2">
    <source>
        <dbReference type="Proteomes" id="UP001207468"/>
    </source>
</evidence>